<proteinExistence type="inferred from homology"/>
<dbReference type="InterPro" id="IPR015421">
    <property type="entry name" value="PyrdxlP-dep_Trfase_major"/>
</dbReference>
<evidence type="ECO:0000313" key="8">
    <source>
        <dbReference type="Proteomes" id="UP000619260"/>
    </source>
</evidence>
<dbReference type="Gene3D" id="3.90.1150.10">
    <property type="entry name" value="Aspartate Aminotransferase, domain 1"/>
    <property type="match status" value="1"/>
</dbReference>
<keyword evidence="4" id="KW-0238">DNA-binding</keyword>
<comment type="similarity">
    <text evidence="1">In the C-terminal section; belongs to the class-I pyridoxal-phosphate-dependent aminotransferase family.</text>
</comment>
<gene>
    <name evidence="7" type="ORF">Val02_93560</name>
</gene>
<reference evidence="7" key="1">
    <citation type="submission" date="2021-01" db="EMBL/GenBank/DDBJ databases">
        <title>Whole genome shotgun sequence of Virgisporangium aliadipatigenens NBRC 105644.</title>
        <authorList>
            <person name="Komaki H."/>
            <person name="Tamura T."/>
        </authorList>
    </citation>
    <scope>NUCLEOTIDE SEQUENCE</scope>
    <source>
        <strain evidence="7">NBRC 105644</strain>
    </source>
</reference>
<dbReference type="GO" id="GO:0003700">
    <property type="term" value="F:DNA-binding transcription factor activity"/>
    <property type="evidence" value="ECO:0007669"/>
    <property type="project" value="InterPro"/>
</dbReference>
<dbReference type="InterPro" id="IPR036388">
    <property type="entry name" value="WH-like_DNA-bd_sf"/>
</dbReference>
<dbReference type="PANTHER" id="PTHR46577:SF1">
    <property type="entry name" value="HTH-TYPE TRANSCRIPTIONAL REGULATORY PROTEIN GABR"/>
    <property type="match status" value="1"/>
</dbReference>
<name>A0A8J3YZ98_9ACTN</name>
<evidence type="ECO:0000256" key="2">
    <source>
        <dbReference type="ARBA" id="ARBA00022898"/>
    </source>
</evidence>
<dbReference type="InterPro" id="IPR015422">
    <property type="entry name" value="PyrdxlP-dep_Trfase_small"/>
</dbReference>
<evidence type="ECO:0000256" key="3">
    <source>
        <dbReference type="ARBA" id="ARBA00023015"/>
    </source>
</evidence>
<dbReference type="RefSeq" id="WP_203905871.1">
    <property type="nucleotide sequence ID" value="NZ_BOPF01000090.1"/>
</dbReference>
<dbReference type="Gene3D" id="1.10.10.10">
    <property type="entry name" value="Winged helix-like DNA-binding domain superfamily/Winged helix DNA-binding domain"/>
    <property type="match status" value="1"/>
</dbReference>
<keyword evidence="3" id="KW-0805">Transcription regulation</keyword>
<keyword evidence="5" id="KW-0804">Transcription</keyword>
<dbReference type="SUPFAM" id="SSF46785">
    <property type="entry name" value="Winged helix' DNA-binding domain"/>
    <property type="match status" value="1"/>
</dbReference>
<comment type="caution">
    <text evidence="7">The sequence shown here is derived from an EMBL/GenBank/DDBJ whole genome shotgun (WGS) entry which is preliminary data.</text>
</comment>
<evidence type="ECO:0000256" key="1">
    <source>
        <dbReference type="ARBA" id="ARBA00005384"/>
    </source>
</evidence>
<dbReference type="InterPro" id="IPR036390">
    <property type="entry name" value="WH_DNA-bd_sf"/>
</dbReference>
<dbReference type="CDD" id="cd00609">
    <property type="entry name" value="AAT_like"/>
    <property type="match status" value="1"/>
</dbReference>
<dbReference type="Gene3D" id="3.40.640.10">
    <property type="entry name" value="Type I PLP-dependent aspartate aminotransferase-like (Major domain)"/>
    <property type="match status" value="1"/>
</dbReference>
<dbReference type="InterPro" id="IPR004839">
    <property type="entry name" value="Aminotransferase_I/II_large"/>
</dbReference>
<evidence type="ECO:0000256" key="5">
    <source>
        <dbReference type="ARBA" id="ARBA00023163"/>
    </source>
</evidence>
<evidence type="ECO:0000256" key="4">
    <source>
        <dbReference type="ARBA" id="ARBA00023125"/>
    </source>
</evidence>
<dbReference type="EMBL" id="BOPF01000090">
    <property type="protein sequence ID" value="GIJ52470.1"/>
    <property type="molecule type" value="Genomic_DNA"/>
</dbReference>
<dbReference type="SUPFAM" id="SSF53383">
    <property type="entry name" value="PLP-dependent transferases"/>
    <property type="match status" value="1"/>
</dbReference>
<dbReference type="Pfam" id="PF00392">
    <property type="entry name" value="GntR"/>
    <property type="match status" value="1"/>
</dbReference>
<dbReference type="GO" id="GO:0030170">
    <property type="term" value="F:pyridoxal phosphate binding"/>
    <property type="evidence" value="ECO:0007669"/>
    <property type="project" value="InterPro"/>
</dbReference>
<dbReference type="AlphaFoldDB" id="A0A8J3YZ98"/>
<dbReference type="InterPro" id="IPR015424">
    <property type="entry name" value="PyrdxlP-dep_Trfase"/>
</dbReference>
<dbReference type="GO" id="GO:0003677">
    <property type="term" value="F:DNA binding"/>
    <property type="evidence" value="ECO:0007669"/>
    <property type="project" value="UniProtKB-KW"/>
</dbReference>
<evidence type="ECO:0000313" key="7">
    <source>
        <dbReference type="EMBL" id="GIJ52470.1"/>
    </source>
</evidence>
<feature type="domain" description="HTH gntR-type" evidence="6">
    <location>
        <begin position="26"/>
        <end position="94"/>
    </location>
</feature>
<keyword evidence="2" id="KW-0663">Pyridoxal phosphate</keyword>
<keyword evidence="8" id="KW-1185">Reference proteome</keyword>
<dbReference type="Proteomes" id="UP000619260">
    <property type="component" value="Unassembled WGS sequence"/>
</dbReference>
<protein>
    <submittedName>
        <fullName evidence="7">GntR family transcriptional regulator</fullName>
    </submittedName>
</protein>
<organism evidence="7 8">
    <name type="scientific">Virgisporangium aliadipatigenens</name>
    <dbReference type="NCBI Taxonomy" id="741659"/>
    <lineage>
        <taxon>Bacteria</taxon>
        <taxon>Bacillati</taxon>
        <taxon>Actinomycetota</taxon>
        <taxon>Actinomycetes</taxon>
        <taxon>Micromonosporales</taxon>
        <taxon>Micromonosporaceae</taxon>
        <taxon>Virgisporangium</taxon>
    </lineage>
</organism>
<dbReference type="PRINTS" id="PR00035">
    <property type="entry name" value="HTHGNTR"/>
</dbReference>
<sequence length="483" mass="51882">MAGIMRGAQLARLLGSWQQARTHRRGPEYAALAGAVRGLLTDGRLALGVRLPAERELAEELGISRTTVTAAYRTLRESGYLTSRRGAGSWTALPTGHRVGTTGLFSGDADEDVLDLGCAAMGAPPQMMSAVHAAVADLPKYLCQAGYQPTGIEPLREMIAARYTARGLRTQPEQIIVTSGAQQALDLLVRLLAAPGQRVLVEAPTYPNALTAFTERRHRVLTYNIGDGGWESDLLLSTLRTAQARIAYLIPDFHNPTGHLMPEELRAKLPAAAHATGTDLIIDESFAELSLDGATPPPVGVYCRGARVISVGGMSKPFWGGLRIGWIRASAATVARLAALRVHVDMASPVLEQLVATHLLADADAIVAARRTELRAQRDALVSALRELLPQWRFHVPSGGLCLWVELDAPVSTALAQVASELGVRIAAGPRFGVDGTFERFLRMPFALPAAQARDAVERLAEARDRVERPGPARRWAEPAVVA</sequence>
<dbReference type="PANTHER" id="PTHR46577">
    <property type="entry name" value="HTH-TYPE TRANSCRIPTIONAL REGULATORY PROTEIN GABR"/>
    <property type="match status" value="1"/>
</dbReference>
<dbReference type="InterPro" id="IPR051446">
    <property type="entry name" value="HTH_trans_reg/aminotransferase"/>
</dbReference>
<evidence type="ECO:0000259" key="6">
    <source>
        <dbReference type="PROSITE" id="PS50949"/>
    </source>
</evidence>
<dbReference type="PROSITE" id="PS50949">
    <property type="entry name" value="HTH_GNTR"/>
    <property type="match status" value="1"/>
</dbReference>
<dbReference type="SMART" id="SM00345">
    <property type="entry name" value="HTH_GNTR"/>
    <property type="match status" value="1"/>
</dbReference>
<dbReference type="InterPro" id="IPR000524">
    <property type="entry name" value="Tscrpt_reg_HTH_GntR"/>
</dbReference>
<accession>A0A8J3YZ98</accession>
<dbReference type="Pfam" id="PF00155">
    <property type="entry name" value="Aminotran_1_2"/>
    <property type="match status" value="1"/>
</dbReference>
<dbReference type="CDD" id="cd07377">
    <property type="entry name" value="WHTH_GntR"/>
    <property type="match status" value="1"/>
</dbReference>